<evidence type="ECO:0000313" key="3">
    <source>
        <dbReference type="EMBL" id="TRX72797.1"/>
    </source>
</evidence>
<feature type="compositionally biased region" description="Low complexity" evidence="1">
    <location>
        <begin position="23"/>
        <end position="42"/>
    </location>
</feature>
<protein>
    <recommendedName>
        <fullName evidence="5">Peptidase inhibitor I78 family protein</fullName>
    </recommendedName>
</protein>
<dbReference type="Pfam" id="PF11720">
    <property type="entry name" value="Inhibitor_I78"/>
    <property type="match status" value="1"/>
</dbReference>
<reference evidence="3 4" key="1">
    <citation type="submission" date="2019-07" db="EMBL/GenBank/DDBJ databases">
        <title>Pseudomonas mangiferae sp. nov., isolated from bark of mango tree in Thailand.</title>
        <authorList>
            <person name="Srisuk N."/>
            <person name="Anurat P."/>
        </authorList>
    </citation>
    <scope>NUCLEOTIDE SEQUENCE [LARGE SCALE GENOMIC DNA]</scope>
    <source>
        <strain evidence="3 4">DMKU_BBB3-04</strain>
    </source>
</reference>
<name>A0A553GTH0_9PSED</name>
<feature type="region of interest" description="Disordered" evidence="1">
    <location>
        <begin position="23"/>
        <end position="53"/>
    </location>
</feature>
<comment type="caution">
    <text evidence="3">The sequence shown here is derived from an EMBL/GenBank/DDBJ whole genome shotgun (WGS) entry which is preliminary data.</text>
</comment>
<keyword evidence="2" id="KW-0732">Signal</keyword>
<keyword evidence="4" id="KW-1185">Reference proteome</keyword>
<dbReference type="InterPro" id="IPR021719">
    <property type="entry name" value="Prot_inh_I78"/>
</dbReference>
<dbReference type="AlphaFoldDB" id="A0A553GTH0"/>
<gene>
    <name evidence="3" type="ORF">FM069_20940</name>
</gene>
<dbReference type="PROSITE" id="PS51257">
    <property type="entry name" value="PROKAR_LIPOPROTEIN"/>
    <property type="match status" value="1"/>
</dbReference>
<dbReference type="PANTHER" id="PTHR39600:SF1">
    <property type="entry name" value="PEPTIDASE INHIBITOR I78 FAMILY PROTEIN"/>
    <property type="match status" value="1"/>
</dbReference>
<evidence type="ECO:0000256" key="2">
    <source>
        <dbReference type="SAM" id="SignalP"/>
    </source>
</evidence>
<organism evidence="3 4">
    <name type="scientific">Pseudomonas mangiferae</name>
    <dbReference type="NCBI Taxonomy" id="2593654"/>
    <lineage>
        <taxon>Bacteria</taxon>
        <taxon>Pseudomonadati</taxon>
        <taxon>Pseudomonadota</taxon>
        <taxon>Gammaproteobacteria</taxon>
        <taxon>Pseudomonadales</taxon>
        <taxon>Pseudomonadaceae</taxon>
        <taxon>Pseudomonas</taxon>
    </lineage>
</organism>
<dbReference type="Proteomes" id="UP000315235">
    <property type="component" value="Unassembled WGS sequence"/>
</dbReference>
<dbReference type="RefSeq" id="WP_143490352.1">
    <property type="nucleotide sequence ID" value="NZ_VJOY01000029.1"/>
</dbReference>
<evidence type="ECO:0000313" key="4">
    <source>
        <dbReference type="Proteomes" id="UP000315235"/>
    </source>
</evidence>
<dbReference type="Gene3D" id="3.30.10.10">
    <property type="entry name" value="Trypsin Inhibitor V, subunit A"/>
    <property type="match status" value="1"/>
</dbReference>
<sequence>MRAHLSPLAGLALALLLGACAGSPDTPSAASDAARPALDLSSPEATAEAPQGCRSAVGDALAGKVADEALVERLRRTSGAQRVRVVHPRDIITMDYDSQRLNLHTDDAGVIKSASCG</sequence>
<dbReference type="EMBL" id="VJOY01000029">
    <property type="protein sequence ID" value="TRX72797.1"/>
    <property type="molecule type" value="Genomic_DNA"/>
</dbReference>
<accession>A0A553GTH0</accession>
<evidence type="ECO:0000256" key="1">
    <source>
        <dbReference type="SAM" id="MobiDB-lite"/>
    </source>
</evidence>
<dbReference type="PANTHER" id="PTHR39600">
    <property type="entry name" value="PEPTIDASE INHIBITOR I78 FAMILY PROTEIN"/>
    <property type="match status" value="1"/>
</dbReference>
<dbReference type="OrthoDB" id="7917348at2"/>
<evidence type="ECO:0008006" key="5">
    <source>
        <dbReference type="Google" id="ProtNLM"/>
    </source>
</evidence>
<proteinExistence type="predicted"/>
<feature type="chain" id="PRO_5022077867" description="Peptidase inhibitor I78 family protein" evidence="2">
    <location>
        <begin position="22"/>
        <end position="117"/>
    </location>
</feature>
<feature type="signal peptide" evidence="2">
    <location>
        <begin position="1"/>
        <end position="21"/>
    </location>
</feature>